<name>A0A2P2PJ74_RHIMU</name>
<protein>
    <submittedName>
        <fullName evidence="1">Uncharacterized protein</fullName>
    </submittedName>
</protein>
<organism evidence="1">
    <name type="scientific">Rhizophora mucronata</name>
    <name type="common">Asiatic mangrove</name>
    <dbReference type="NCBI Taxonomy" id="61149"/>
    <lineage>
        <taxon>Eukaryota</taxon>
        <taxon>Viridiplantae</taxon>
        <taxon>Streptophyta</taxon>
        <taxon>Embryophyta</taxon>
        <taxon>Tracheophyta</taxon>
        <taxon>Spermatophyta</taxon>
        <taxon>Magnoliopsida</taxon>
        <taxon>eudicotyledons</taxon>
        <taxon>Gunneridae</taxon>
        <taxon>Pentapetalae</taxon>
        <taxon>rosids</taxon>
        <taxon>fabids</taxon>
        <taxon>Malpighiales</taxon>
        <taxon>Rhizophoraceae</taxon>
        <taxon>Rhizophora</taxon>
    </lineage>
</organism>
<sequence>MVLEESFSFGGFVLFVCPSLKGVDIDSGGFDQATITGGSVIVLGLLGLLCTETEGPKALVCVSFV</sequence>
<proteinExistence type="predicted"/>
<accession>A0A2P2PJ74</accession>
<dbReference type="EMBL" id="GGEC01074258">
    <property type="protein sequence ID" value="MBX54742.1"/>
    <property type="molecule type" value="Transcribed_RNA"/>
</dbReference>
<evidence type="ECO:0000313" key="1">
    <source>
        <dbReference type="EMBL" id="MBX54742.1"/>
    </source>
</evidence>
<dbReference type="AlphaFoldDB" id="A0A2P2PJ74"/>
<reference evidence="1" key="1">
    <citation type="submission" date="2018-02" db="EMBL/GenBank/DDBJ databases">
        <title>Rhizophora mucronata_Transcriptome.</title>
        <authorList>
            <person name="Meera S.P."/>
            <person name="Sreeshan A."/>
            <person name="Augustine A."/>
        </authorList>
    </citation>
    <scope>NUCLEOTIDE SEQUENCE</scope>
    <source>
        <tissue evidence="1">Leaf</tissue>
    </source>
</reference>